<reference evidence="1" key="1">
    <citation type="journal article" date="2015" name="Nature">
        <title>Complex archaea that bridge the gap between prokaryotes and eukaryotes.</title>
        <authorList>
            <person name="Spang A."/>
            <person name="Saw J.H."/>
            <person name="Jorgensen S.L."/>
            <person name="Zaremba-Niedzwiedzka K."/>
            <person name="Martijn J."/>
            <person name="Lind A.E."/>
            <person name="van Eijk R."/>
            <person name="Schleper C."/>
            <person name="Guy L."/>
            <person name="Ettema T.J."/>
        </authorList>
    </citation>
    <scope>NUCLEOTIDE SEQUENCE</scope>
</reference>
<comment type="caution">
    <text evidence="1">The sequence shown here is derived from an EMBL/GenBank/DDBJ whole genome shotgun (WGS) entry which is preliminary data.</text>
</comment>
<name>A0A0F8W8W4_9ZZZZ</name>
<gene>
    <name evidence="1" type="ORF">LCGC14_3098580</name>
</gene>
<organism evidence="1">
    <name type="scientific">marine sediment metagenome</name>
    <dbReference type="NCBI Taxonomy" id="412755"/>
    <lineage>
        <taxon>unclassified sequences</taxon>
        <taxon>metagenomes</taxon>
        <taxon>ecological metagenomes</taxon>
    </lineage>
</organism>
<accession>A0A0F8W8W4</accession>
<protein>
    <submittedName>
        <fullName evidence="1">Uncharacterized protein</fullName>
    </submittedName>
</protein>
<dbReference type="AlphaFoldDB" id="A0A0F8W8W4"/>
<sequence length="75" mass="8487">MYCQCYKGTKKPPYNDIVFTRLGIMRHFELSDVVTMFDGVAVCAKCHKSLHSGTFAKLQRLDGATVPVTHLRLKL</sequence>
<proteinExistence type="predicted"/>
<dbReference type="EMBL" id="LAZR01066698">
    <property type="protein sequence ID" value="KKK53058.1"/>
    <property type="molecule type" value="Genomic_DNA"/>
</dbReference>
<evidence type="ECO:0000313" key="1">
    <source>
        <dbReference type="EMBL" id="KKK53058.1"/>
    </source>
</evidence>